<evidence type="ECO:0000256" key="4">
    <source>
        <dbReference type="ARBA" id="ARBA00022692"/>
    </source>
</evidence>
<accession>A0A6A6CPD5</accession>
<evidence type="ECO:0000256" key="5">
    <source>
        <dbReference type="ARBA" id="ARBA00022989"/>
    </source>
</evidence>
<dbReference type="RefSeq" id="XP_033668508.1">
    <property type="nucleotide sequence ID" value="XM_033806329.1"/>
</dbReference>
<dbReference type="AlphaFoldDB" id="A0A6A6CPD5"/>
<dbReference type="Proteomes" id="UP000799537">
    <property type="component" value="Unassembled WGS sequence"/>
</dbReference>
<proteinExistence type="inferred from homology"/>
<feature type="transmembrane region" description="Helical" evidence="8">
    <location>
        <begin position="391"/>
        <end position="414"/>
    </location>
</feature>
<dbReference type="EMBL" id="ML993593">
    <property type="protein sequence ID" value="KAF2167619.1"/>
    <property type="molecule type" value="Genomic_DNA"/>
</dbReference>
<comment type="similarity">
    <text evidence="2">Belongs to the major facilitator superfamily. Sugar transporter (TC 2.A.1.1) family.</text>
</comment>
<feature type="transmembrane region" description="Helical" evidence="8">
    <location>
        <begin position="328"/>
        <end position="347"/>
    </location>
</feature>
<evidence type="ECO:0000259" key="9">
    <source>
        <dbReference type="PROSITE" id="PS50850"/>
    </source>
</evidence>
<feature type="transmembrane region" description="Helical" evidence="8">
    <location>
        <begin position="353"/>
        <end position="370"/>
    </location>
</feature>
<dbReference type="InterPro" id="IPR005828">
    <property type="entry name" value="MFS_sugar_transport-like"/>
</dbReference>
<reference evidence="10" key="1">
    <citation type="journal article" date="2020" name="Stud. Mycol.">
        <title>101 Dothideomycetes genomes: a test case for predicting lifestyles and emergence of pathogens.</title>
        <authorList>
            <person name="Haridas S."/>
            <person name="Albert R."/>
            <person name="Binder M."/>
            <person name="Bloem J."/>
            <person name="Labutti K."/>
            <person name="Salamov A."/>
            <person name="Andreopoulos B."/>
            <person name="Baker S."/>
            <person name="Barry K."/>
            <person name="Bills G."/>
            <person name="Bluhm B."/>
            <person name="Cannon C."/>
            <person name="Castanera R."/>
            <person name="Culley D."/>
            <person name="Daum C."/>
            <person name="Ezra D."/>
            <person name="Gonzalez J."/>
            <person name="Henrissat B."/>
            <person name="Kuo A."/>
            <person name="Liang C."/>
            <person name="Lipzen A."/>
            <person name="Lutzoni F."/>
            <person name="Magnuson J."/>
            <person name="Mondo S."/>
            <person name="Nolan M."/>
            <person name="Ohm R."/>
            <person name="Pangilinan J."/>
            <person name="Park H.-J."/>
            <person name="Ramirez L."/>
            <person name="Alfaro M."/>
            <person name="Sun H."/>
            <person name="Tritt A."/>
            <person name="Yoshinaga Y."/>
            <person name="Zwiers L.-H."/>
            <person name="Turgeon B."/>
            <person name="Goodwin S."/>
            <person name="Spatafora J."/>
            <person name="Crous P."/>
            <person name="Grigoriev I."/>
        </authorList>
    </citation>
    <scope>NUCLEOTIDE SEQUENCE</scope>
    <source>
        <strain evidence="10">ATCC 36951</strain>
    </source>
</reference>
<keyword evidence="6 8" id="KW-0472">Membrane</keyword>
<keyword evidence="4 8" id="KW-0812">Transmembrane</keyword>
<keyword evidence="3" id="KW-0813">Transport</keyword>
<dbReference type="GO" id="GO:0005886">
    <property type="term" value="C:plasma membrane"/>
    <property type="evidence" value="ECO:0007669"/>
    <property type="project" value="TreeGrafter"/>
</dbReference>
<dbReference type="FunFam" id="1.20.1250.20:FF:000140">
    <property type="entry name" value="Putative MFS phospholipid transporter"/>
    <property type="match status" value="1"/>
</dbReference>
<organism evidence="10 11">
    <name type="scientific">Zasmidium cellare ATCC 36951</name>
    <dbReference type="NCBI Taxonomy" id="1080233"/>
    <lineage>
        <taxon>Eukaryota</taxon>
        <taxon>Fungi</taxon>
        <taxon>Dikarya</taxon>
        <taxon>Ascomycota</taxon>
        <taxon>Pezizomycotina</taxon>
        <taxon>Dothideomycetes</taxon>
        <taxon>Dothideomycetidae</taxon>
        <taxon>Mycosphaerellales</taxon>
        <taxon>Mycosphaerellaceae</taxon>
        <taxon>Zasmidium</taxon>
    </lineage>
</organism>
<keyword evidence="11" id="KW-1185">Reference proteome</keyword>
<dbReference type="GeneID" id="54559601"/>
<evidence type="ECO:0000256" key="1">
    <source>
        <dbReference type="ARBA" id="ARBA00004141"/>
    </source>
</evidence>
<dbReference type="OrthoDB" id="2261376at2759"/>
<protein>
    <recommendedName>
        <fullName evidence="9">Major facilitator superfamily (MFS) profile domain-containing protein</fullName>
    </recommendedName>
</protein>
<evidence type="ECO:0000256" key="7">
    <source>
        <dbReference type="SAM" id="MobiDB-lite"/>
    </source>
</evidence>
<dbReference type="PROSITE" id="PS50850">
    <property type="entry name" value="MFS"/>
    <property type="match status" value="1"/>
</dbReference>
<feature type="transmembrane region" description="Helical" evidence="8">
    <location>
        <begin position="102"/>
        <end position="123"/>
    </location>
</feature>
<evidence type="ECO:0000256" key="3">
    <source>
        <dbReference type="ARBA" id="ARBA00022448"/>
    </source>
</evidence>
<dbReference type="InterPro" id="IPR020846">
    <property type="entry name" value="MFS_dom"/>
</dbReference>
<sequence>MAKDAHNVSQEQAEDQSREDAAPIKSKWDRLWPVIACGAGLFSDGYLNGVIGSVSTMLATIYPKEYAESTAQSNVSSITFAGTLLGNLLFGWTSDHWSRKWSLFVSTMIIIVFAALSTGSYGAGGSIQGLFAALAAYRFFLGIGIGGEYPAGSVSCAESTGELKSGTRHRWFILFTNVQIDAGFVVAALVPMVVARITGDDHLRVAWRVSLGLGVIPPLSLFYLRFKLREPEAFTTASMVKAKTPWLLCIKFYWFRLTIVSTIWLLYNFSSYAFNIFSSQILANLLGDSESLWVSFGWNTLLTSFYMPGCIAGSWLSDWIGPKHALGYSVLAQGITGFIMAGCYSYLYRPSLVAAFVVVYGIFIALGELGPGDNIGLIASKTCATAVRGKYYGIAAAWGRVGAFVGSKTLVMLYNQYADSDPVKAGQYPFFIASTLCIVTAGLALFLLPYIEQDTIEKEDERFKAYLLEHGYDVSQLGVGGAENIGRRDDSVDFPTTEFK</sequence>
<feature type="transmembrane region" description="Helical" evidence="8">
    <location>
        <begin position="171"/>
        <end position="193"/>
    </location>
</feature>
<dbReference type="Pfam" id="PF00083">
    <property type="entry name" value="Sugar_tr"/>
    <property type="match status" value="2"/>
</dbReference>
<evidence type="ECO:0000256" key="6">
    <source>
        <dbReference type="ARBA" id="ARBA00023136"/>
    </source>
</evidence>
<evidence type="ECO:0000256" key="2">
    <source>
        <dbReference type="ARBA" id="ARBA00010992"/>
    </source>
</evidence>
<dbReference type="SUPFAM" id="SSF103473">
    <property type="entry name" value="MFS general substrate transporter"/>
    <property type="match status" value="1"/>
</dbReference>
<keyword evidence="5 8" id="KW-1133">Transmembrane helix</keyword>
<evidence type="ECO:0000313" key="10">
    <source>
        <dbReference type="EMBL" id="KAF2167619.1"/>
    </source>
</evidence>
<dbReference type="Gene3D" id="1.20.1250.20">
    <property type="entry name" value="MFS general substrate transporter like domains"/>
    <property type="match status" value="1"/>
</dbReference>
<feature type="transmembrane region" description="Helical" evidence="8">
    <location>
        <begin position="129"/>
        <end position="151"/>
    </location>
</feature>
<gene>
    <name evidence="10" type="ORF">M409DRAFT_22420</name>
</gene>
<comment type="subcellular location">
    <subcellularLocation>
        <location evidence="1">Membrane</location>
        <topology evidence="1">Multi-pass membrane protein</topology>
    </subcellularLocation>
</comment>
<name>A0A6A6CPD5_ZASCE</name>
<dbReference type="GO" id="GO:0046943">
    <property type="term" value="F:carboxylic acid transmembrane transporter activity"/>
    <property type="evidence" value="ECO:0007669"/>
    <property type="project" value="TreeGrafter"/>
</dbReference>
<feature type="transmembrane region" description="Helical" evidence="8">
    <location>
        <begin position="426"/>
        <end position="448"/>
    </location>
</feature>
<feature type="transmembrane region" description="Helical" evidence="8">
    <location>
        <begin position="31"/>
        <end position="51"/>
    </location>
</feature>
<feature type="region of interest" description="Disordered" evidence="7">
    <location>
        <begin position="1"/>
        <end position="22"/>
    </location>
</feature>
<dbReference type="InterPro" id="IPR036259">
    <property type="entry name" value="MFS_trans_sf"/>
</dbReference>
<dbReference type="PANTHER" id="PTHR23508:SF10">
    <property type="entry name" value="CARBOXYLIC ACID TRANSPORTER PROTEIN HOMOLOG"/>
    <property type="match status" value="1"/>
</dbReference>
<feature type="transmembrane region" description="Helical" evidence="8">
    <location>
        <begin position="205"/>
        <end position="224"/>
    </location>
</feature>
<evidence type="ECO:0000313" key="11">
    <source>
        <dbReference type="Proteomes" id="UP000799537"/>
    </source>
</evidence>
<feature type="transmembrane region" description="Helical" evidence="8">
    <location>
        <begin position="71"/>
        <end position="90"/>
    </location>
</feature>
<feature type="transmembrane region" description="Helical" evidence="8">
    <location>
        <begin position="245"/>
        <end position="267"/>
    </location>
</feature>
<feature type="domain" description="Major facilitator superfamily (MFS) profile" evidence="9">
    <location>
        <begin position="33"/>
        <end position="452"/>
    </location>
</feature>
<evidence type="ECO:0000256" key="8">
    <source>
        <dbReference type="SAM" id="Phobius"/>
    </source>
</evidence>
<feature type="transmembrane region" description="Helical" evidence="8">
    <location>
        <begin position="296"/>
        <end position="316"/>
    </location>
</feature>
<dbReference type="PANTHER" id="PTHR23508">
    <property type="entry name" value="CARBOXYLIC ACID TRANSPORTER PROTEIN HOMOLOG"/>
    <property type="match status" value="1"/>
</dbReference>